<dbReference type="Pfam" id="PF02285">
    <property type="entry name" value="COX8"/>
    <property type="match status" value="1"/>
</dbReference>
<evidence type="ECO:0000256" key="6">
    <source>
        <dbReference type="ARBA" id="ARBA00022946"/>
    </source>
</evidence>
<dbReference type="RefSeq" id="XP_028840244.1">
    <property type="nucleotide sequence ID" value="XM_028984411.1"/>
</dbReference>
<comment type="subcellular location">
    <subcellularLocation>
        <location evidence="1">Mitochondrion inner membrane</location>
        <topology evidence="1">Single-pass membrane protein</topology>
    </subcellularLocation>
</comment>
<keyword evidence="6" id="KW-0809">Transit peptide</keyword>
<dbReference type="GO" id="GO:0045277">
    <property type="term" value="C:respiratory chain complex IV"/>
    <property type="evidence" value="ECO:0007669"/>
    <property type="project" value="InterPro"/>
</dbReference>
<evidence type="ECO:0000256" key="1">
    <source>
        <dbReference type="ARBA" id="ARBA00004434"/>
    </source>
</evidence>
<protein>
    <submittedName>
        <fullName evidence="11">Uncharacterized protein</fullName>
    </submittedName>
</protein>
<dbReference type="GO" id="GO:0006123">
    <property type="term" value="P:mitochondrial electron transport, cytochrome c to oxygen"/>
    <property type="evidence" value="ECO:0007669"/>
    <property type="project" value="InterPro"/>
</dbReference>
<proteinExistence type="inferred from homology"/>
<keyword evidence="4 10" id="KW-0812">Transmembrane</keyword>
<evidence type="ECO:0000256" key="4">
    <source>
        <dbReference type="ARBA" id="ARBA00022692"/>
    </source>
</evidence>
<dbReference type="Gene3D" id="4.10.81.10">
    <property type="entry name" value="Cytochrome c oxidase, subunit 8"/>
    <property type="match status" value="1"/>
</dbReference>
<reference evidence="11" key="2">
    <citation type="submission" date="2025-08" db="UniProtKB">
        <authorList>
            <consortium name="Ensembl"/>
        </authorList>
    </citation>
    <scope>IDENTIFICATION</scope>
</reference>
<sequence>MSALLRALSTLRSAPAVRGVAVSQRANVATKAAKDPIGPAETVFGLTLFALTILGPSGWILAHLESYKKRD</sequence>
<gene>
    <name evidence="11" type="primary">COX8A</name>
</gene>
<evidence type="ECO:0000313" key="12">
    <source>
        <dbReference type="Proteomes" id="UP000694580"/>
    </source>
</evidence>
<evidence type="ECO:0000256" key="7">
    <source>
        <dbReference type="ARBA" id="ARBA00022989"/>
    </source>
</evidence>
<evidence type="ECO:0000313" key="11">
    <source>
        <dbReference type="Ensembl" id="ENSDCDP00010006231.1"/>
    </source>
</evidence>
<dbReference type="Proteomes" id="UP000694580">
    <property type="component" value="Chromosome 6"/>
</dbReference>
<keyword evidence="9 10" id="KW-0472">Membrane</keyword>
<evidence type="ECO:0000256" key="10">
    <source>
        <dbReference type="SAM" id="Phobius"/>
    </source>
</evidence>
<dbReference type="PANTHER" id="PTHR16717">
    <property type="entry name" value="CYTOCHROME C OXIDASE POLYPEPTIDE VIII"/>
    <property type="match status" value="1"/>
</dbReference>
<dbReference type="GeneTree" id="ENSGT01120000272100"/>
<feature type="transmembrane region" description="Helical" evidence="10">
    <location>
        <begin position="43"/>
        <end position="62"/>
    </location>
</feature>
<evidence type="ECO:0000256" key="5">
    <source>
        <dbReference type="ARBA" id="ARBA00022792"/>
    </source>
</evidence>
<dbReference type="InterPro" id="IPR036548">
    <property type="entry name" value="Cyt_c_oxidase_su8_sf"/>
</dbReference>
<dbReference type="Ensembl" id="ENSDCDT00010006443.1">
    <property type="protein sequence ID" value="ENSDCDP00010006231.1"/>
    <property type="gene ID" value="ENSDCDG00010002701.1"/>
</dbReference>
<keyword evidence="7 10" id="KW-1133">Transmembrane helix</keyword>
<evidence type="ECO:0000256" key="9">
    <source>
        <dbReference type="ARBA" id="ARBA00023136"/>
    </source>
</evidence>
<comment type="pathway">
    <text evidence="2">Energy metabolism; oxidative phosphorylation.</text>
</comment>
<keyword evidence="12" id="KW-1185">Reference proteome</keyword>
<accession>A0AAY4AG14</accession>
<keyword evidence="8" id="KW-0496">Mitochondrion</keyword>
<evidence type="ECO:0000256" key="8">
    <source>
        <dbReference type="ARBA" id="ARBA00023128"/>
    </source>
</evidence>
<dbReference type="InterPro" id="IPR003205">
    <property type="entry name" value="Cyt_c_oxidase_su8"/>
</dbReference>
<name>A0AAY4AG14_9TELE</name>
<evidence type="ECO:0000256" key="3">
    <source>
        <dbReference type="ARBA" id="ARBA00010117"/>
    </source>
</evidence>
<dbReference type="AlphaFoldDB" id="A0AAY4AG14"/>
<reference evidence="11 12" key="1">
    <citation type="submission" date="2020-06" db="EMBL/GenBank/DDBJ databases">
        <authorList>
            <consortium name="Wellcome Sanger Institute Data Sharing"/>
        </authorList>
    </citation>
    <scope>NUCLEOTIDE SEQUENCE [LARGE SCALE GENOMIC DNA]</scope>
</reference>
<dbReference type="SUPFAM" id="SSF81431">
    <property type="entry name" value="Mitochondrial cytochrome c oxidase subunit VIIIb (aka IX)"/>
    <property type="match status" value="1"/>
</dbReference>
<dbReference type="PANTHER" id="PTHR16717:SF5">
    <property type="entry name" value="CYTOCHROME C OXIDASE SUBUNIT 8, ISOFORM A"/>
    <property type="match status" value="1"/>
</dbReference>
<reference evidence="11" key="3">
    <citation type="submission" date="2025-09" db="UniProtKB">
        <authorList>
            <consortium name="Ensembl"/>
        </authorList>
    </citation>
    <scope>IDENTIFICATION</scope>
</reference>
<organism evidence="11 12">
    <name type="scientific">Denticeps clupeoides</name>
    <name type="common">denticle herring</name>
    <dbReference type="NCBI Taxonomy" id="299321"/>
    <lineage>
        <taxon>Eukaryota</taxon>
        <taxon>Metazoa</taxon>
        <taxon>Chordata</taxon>
        <taxon>Craniata</taxon>
        <taxon>Vertebrata</taxon>
        <taxon>Euteleostomi</taxon>
        <taxon>Actinopterygii</taxon>
        <taxon>Neopterygii</taxon>
        <taxon>Teleostei</taxon>
        <taxon>Clupei</taxon>
        <taxon>Clupeiformes</taxon>
        <taxon>Denticipitoidei</taxon>
        <taxon>Denticipitidae</taxon>
        <taxon>Denticeps</taxon>
    </lineage>
</organism>
<dbReference type="GO" id="GO:0005743">
    <property type="term" value="C:mitochondrial inner membrane"/>
    <property type="evidence" value="ECO:0007669"/>
    <property type="project" value="UniProtKB-SubCell"/>
</dbReference>
<comment type="similarity">
    <text evidence="3">Belongs to the cytochrome c oxidase VIII family.</text>
</comment>
<evidence type="ECO:0000256" key="2">
    <source>
        <dbReference type="ARBA" id="ARBA00004673"/>
    </source>
</evidence>
<keyword evidence="5" id="KW-0999">Mitochondrion inner membrane</keyword>
<dbReference type="GeneID" id="114792903"/>